<evidence type="ECO:0000313" key="2">
    <source>
        <dbReference type="Proteomes" id="UP000265520"/>
    </source>
</evidence>
<comment type="caution">
    <text evidence="1">The sequence shown here is derived from an EMBL/GenBank/DDBJ whole genome shotgun (WGS) entry which is preliminary data.</text>
</comment>
<sequence length="35" mass="3722">GAASRPVPVLSRCWLLPCGAWRQAGGTWRGHCSQG</sequence>
<dbReference type="EMBL" id="LXQA011255357">
    <property type="protein sequence ID" value="MCI90831.1"/>
    <property type="molecule type" value="Genomic_DNA"/>
</dbReference>
<dbReference type="Proteomes" id="UP000265520">
    <property type="component" value="Unassembled WGS sequence"/>
</dbReference>
<reference evidence="1 2" key="1">
    <citation type="journal article" date="2018" name="Front. Plant Sci.">
        <title>Red Clover (Trifolium pratense) and Zigzag Clover (T. medium) - A Picture of Genomic Similarities and Differences.</title>
        <authorList>
            <person name="Dluhosova J."/>
            <person name="Istvanek J."/>
            <person name="Nedelnik J."/>
            <person name="Repkova J."/>
        </authorList>
    </citation>
    <scope>NUCLEOTIDE SEQUENCE [LARGE SCALE GENOMIC DNA]</scope>
    <source>
        <strain evidence="2">cv. 10/8</strain>
        <tissue evidence="1">Leaf</tissue>
    </source>
</reference>
<proteinExistence type="predicted"/>
<accession>A0A392VV44</accession>
<evidence type="ECO:0000313" key="1">
    <source>
        <dbReference type="EMBL" id="MCI90831.1"/>
    </source>
</evidence>
<keyword evidence="2" id="KW-1185">Reference proteome</keyword>
<feature type="non-terminal residue" evidence="1">
    <location>
        <position position="1"/>
    </location>
</feature>
<name>A0A392VV44_9FABA</name>
<dbReference type="AlphaFoldDB" id="A0A392VV44"/>
<protein>
    <submittedName>
        <fullName evidence="1">Uncharacterized protein</fullName>
    </submittedName>
</protein>
<organism evidence="1 2">
    <name type="scientific">Trifolium medium</name>
    <dbReference type="NCBI Taxonomy" id="97028"/>
    <lineage>
        <taxon>Eukaryota</taxon>
        <taxon>Viridiplantae</taxon>
        <taxon>Streptophyta</taxon>
        <taxon>Embryophyta</taxon>
        <taxon>Tracheophyta</taxon>
        <taxon>Spermatophyta</taxon>
        <taxon>Magnoliopsida</taxon>
        <taxon>eudicotyledons</taxon>
        <taxon>Gunneridae</taxon>
        <taxon>Pentapetalae</taxon>
        <taxon>rosids</taxon>
        <taxon>fabids</taxon>
        <taxon>Fabales</taxon>
        <taxon>Fabaceae</taxon>
        <taxon>Papilionoideae</taxon>
        <taxon>50 kb inversion clade</taxon>
        <taxon>NPAAA clade</taxon>
        <taxon>Hologalegina</taxon>
        <taxon>IRL clade</taxon>
        <taxon>Trifolieae</taxon>
        <taxon>Trifolium</taxon>
    </lineage>
</organism>